<gene>
    <name evidence="2" type="ORF">MTUNDRAET4_0040</name>
</gene>
<reference evidence="2 3" key="1">
    <citation type="submission" date="2019-03" db="EMBL/GenBank/DDBJ databases">
        <authorList>
            <person name="Kox A.R. M."/>
        </authorList>
    </citation>
    <scope>NUCLEOTIDE SEQUENCE [LARGE SCALE GENOMIC DNA]</scope>
    <source>
        <strain evidence="2">MTUNDRAET4 annotated genome</strain>
    </source>
</reference>
<dbReference type="Proteomes" id="UP000294360">
    <property type="component" value="Chromosome"/>
</dbReference>
<evidence type="ECO:0000313" key="3">
    <source>
        <dbReference type="Proteomes" id="UP000294360"/>
    </source>
</evidence>
<keyword evidence="2" id="KW-0282">Flagellum</keyword>
<protein>
    <submittedName>
        <fullName evidence="2">Flagellar assembly protein FliH</fullName>
    </submittedName>
</protein>
<keyword evidence="2" id="KW-0966">Cell projection</keyword>
<organism evidence="2 3">
    <name type="scientific">Methylocella tundrae</name>
    <dbReference type="NCBI Taxonomy" id="227605"/>
    <lineage>
        <taxon>Bacteria</taxon>
        <taxon>Pseudomonadati</taxon>
        <taxon>Pseudomonadota</taxon>
        <taxon>Alphaproteobacteria</taxon>
        <taxon>Hyphomicrobiales</taxon>
        <taxon>Beijerinckiaceae</taxon>
        <taxon>Methylocella</taxon>
    </lineage>
</organism>
<feature type="compositionally biased region" description="Basic and acidic residues" evidence="1">
    <location>
        <begin position="13"/>
        <end position="26"/>
    </location>
</feature>
<feature type="region of interest" description="Disordered" evidence="1">
    <location>
        <begin position="1"/>
        <end position="58"/>
    </location>
</feature>
<dbReference type="AlphaFoldDB" id="A0A4U8YUP2"/>
<keyword evidence="2" id="KW-0969">Cilium</keyword>
<feature type="compositionally biased region" description="Basic and acidic residues" evidence="1">
    <location>
        <begin position="43"/>
        <end position="58"/>
    </location>
</feature>
<evidence type="ECO:0000313" key="2">
    <source>
        <dbReference type="EMBL" id="VFU06933.1"/>
    </source>
</evidence>
<dbReference type="EMBL" id="LR536450">
    <property type="protein sequence ID" value="VFU06933.1"/>
    <property type="molecule type" value="Genomic_DNA"/>
</dbReference>
<feature type="compositionally biased region" description="Acidic residues" evidence="1">
    <location>
        <begin position="27"/>
        <end position="37"/>
    </location>
</feature>
<name>A0A4U8YUP2_METTU</name>
<proteinExistence type="predicted"/>
<accession>A0A4U8YUP2</accession>
<sequence>MTPRPVALYLGRFGDHERPDSAREQLCELDDVEEPVEEPAAASRDDEQRAREKARDEGYAEGFAAASHEQEEMRRAEHLAFEQQIVKERDRWTQDEGARLGAKMEAALAEIETRIGASAARILRPFLVRQAGRKAIDELAESLKQMLSGSRNPLVEITGPEDLLAALQTRLAGSAACAVWTPGPTMDVRIIADQTLIESRIQAWIQRIEASPK</sequence>
<evidence type="ECO:0000256" key="1">
    <source>
        <dbReference type="SAM" id="MobiDB-lite"/>
    </source>
</evidence>
<dbReference type="KEGG" id="mtun:MTUNDRAET4_0040"/>